<accession>A0A1G9VY90</accession>
<dbReference type="Pfam" id="PF02525">
    <property type="entry name" value="Flavodoxin_2"/>
    <property type="match status" value="1"/>
</dbReference>
<dbReference type="Proteomes" id="UP000182347">
    <property type="component" value="Unassembled WGS sequence"/>
</dbReference>
<dbReference type="InterPro" id="IPR050104">
    <property type="entry name" value="FMN-dep_NADH:Q_OxRdtase_AzoR1"/>
</dbReference>
<dbReference type="GO" id="GO:0016655">
    <property type="term" value="F:oxidoreductase activity, acting on NAD(P)H, quinone or similar compound as acceptor"/>
    <property type="evidence" value="ECO:0007669"/>
    <property type="project" value="InterPro"/>
</dbReference>
<protein>
    <recommendedName>
        <fullName evidence="6">FMN dependent NADH:quinone oxidoreductase</fullName>
        <ecNumber evidence="6">1.6.5.-</ecNumber>
    </recommendedName>
    <alternativeName>
        <fullName evidence="6">Azo-dye reductase</fullName>
    </alternativeName>
    <alternativeName>
        <fullName evidence="6">FMN-dependent NADH-azo compound oxidoreductase</fullName>
    </alternativeName>
    <alternativeName>
        <fullName evidence="6">FMN-dependent NADH-azoreductase</fullName>
        <ecNumber evidence="6">1.7.1.17</ecNumber>
    </alternativeName>
</protein>
<dbReference type="EC" id="1.7.1.17" evidence="6"/>
<comment type="similarity">
    <text evidence="6">Belongs to the azoreductase type 1 family.</text>
</comment>
<evidence type="ECO:0000256" key="6">
    <source>
        <dbReference type="HAMAP-Rule" id="MF_01216"/>
    </source>
</evidence>
<keyword evidence="9" id="KW-1185">Reference proteome</keyword>
<organism evidence="8 9">
    <name type="scientific">Sediminibacillus halophilus</name>
    <dbReference type="NCBI Taxonomy" id="482461"/>
    <lineage>
        <taxon>Bacteria</taxon>
        <taxon>Bacillati</taxon>
        <taxon>Bacillota</taxon>
        <taxon>Bacilli</taxon>
        <taxon>Bacillales</taxon>
        <taxon>Bacillaceae</taxon>
        <taxon>Sediminibacillus</taxon>
    </lineage>
</organism>
<dbReference type="AlphaFoldDB" id="A0A1G9VY90"/>
<dbReference type="HAMAP" id="MF_01216">
    <property type="entry name" value="Azoreductase_type1"/>
    <property type="match status" value="1"/>
</dbReference>
<keyword evidence="1 6" id="KW-0285">Flavoprotein</keyword>
<evidence type="ECO:0000256" key="1">
    <source>
        <dbReference type="ARBA" id="ARBA00022630"/>
    </source>
</evidence>
<dbReference type="InterPro" id="IPR023048">
    <property type="entry name" value="NADH:quinone_OxRdtase_FMN_depd"/>
</dbReference>
<dbReference type="GO" id="GO:0009055">
    <property type="term" value="F:electron transfer activity"/>
    <property type="evidence" value="ECO:0007669"/>
    <property type="project" value="UniProtKB-UniRule"/>
</dbReference>
<sequence>MFLYACFHTNPNQNRKVSLMAQILYITAHPHDETQSFSMAAAQAFIETYQQENPEDEIVPIDLYKENIPYIDADVFQGWGKLQSGKGFEELSKEEQAKVGRLSELSEQFIQADKYVFVTPFWNFSFPPLMKAYIDSVAVAGKAFKYTDEGPIGLLTDKKALHIQARGGIYSEGPAAELEMGHRYLSIIMDFFGVPSFEGLFIEGHAAMPEKANDIKADGISRAKELARTF</sequence>
<dbReference type="InterPro" id="IPR003680">
    <property type="entry name" value="Flavodoxin_fold"/>
</dbReference>
<evidence type="ECO:0000259" key="7">
    <source>
        <dbReference type="Pfam" id="PF02525"/>
    </source>
</evidence>
<proteinExistence type="inferred from homology"/>
<comment type="catalytic activity">
    <reaction evidence="6">
        <text>2 a quinone + NADH + H(+) = 2 a 1,4-benzosemiquinone + NAD(+)</text>
        <dbReference type="Rhea" id="RHEA:65952"/>
        <dbReference type="ChEBI" id="CHEBI:15378"/>
        <dbReference type="ChEBI" id="CHEBI:57540"/>
        <dbReference type="ChEBI" id="CHEBI:57945"/>
        <dbReference type="ChEBI" id="CHEBI:132124"/>
        <dbReference type="ChEBI" id="CHEBI:134225"/>
    </reaction>
</comment>
<comment type="function">
    <text evidence="6">Also exhibits azoreductase activity. Catalyzes the reductive cleavage of the azo bond in aromatic azo compounds to the corresponding amines.</text>
</comment>
<comment type="cofactor">
    <cofactor evidence="6">
        <name>FMN</name>
        <dbReference type="ChEBI" id="CHEBI:58210"/>
    </cofactor>
    <text evidence="6">Binds 1 FMN per subunit.</text>
</comment>
<comment type="catalytic activity">
    <reaction evidence="5">
        <text>N,N-dimethyl-1,4-phenylenediamine + anthranilate + 2 NAD(+) = 2-(4-dimethylaminophenyl)diazenylbenzoate + 2 NADH + 2 H(+)</text>
        <dbReference type="Rhea" id="RHEA:55872"/>
        <dbReference type="ChEBI" id="CHEBI:15378"/>
        <dbReference type="ChEBI" id="CHEBI:15783"/>
        <dbReference type="ChEBI" id="CHEBI:16567"/>
        <dbReference type="ChEBI" id="CHEBI:57540"/>
        <dbReference type="ChEBI" id="CHEBI:57945"/>
        <dbReference type="ChEBI" id="CHEBI:71579"/>
        <dbReference type="EC" id="1.7.1.17"/>
    </reaction>
    <physiologicalReaction direction="right-to-left" evidence="5">
        <dbReference type="Rhea" id="RHEA:55874"/>
    </physiologicalReaction>
</comment>
<evidence type="ECO:0000256" key="3">
    <source>
        <dbReference type="ARBA" id="ARBA00023002"/>
    </source>
</evidence>
<evidence type="ECO:0000256" key="5">
    <source>
        <dbReference type="ARBA" id="ARBA00048542"/>
    </source>
</evidence>
<comment type="function">
    <text evidence="6">Quinone reductase that provides resistance to thiol-specific stress caused by electrophilic quinones.</text>
</comment>
<evidence type="ECO:0000313" key="8">
    <source>
        <dbReference type="EMBL" id="SDM76897.1"/>
    </source>
</evidence>
<evidence type="ECO:0000256" key="2">
    <source>
        <dbReference type="ARBA" id="ARBA00022643"/>
    </source>
</evidence>
<dbReference type="GO" id="GO:0016652">
    <property type="term" value="F:oxidoreductase activity, acting on NAD(P)H as acceptor"/>
    <property type="evidence" value="ECO:0007669"/>
    <property type="project" value="UniProtKB-UniRule"/>
</dbReference>
<comment type="subunit">
    <text evidence="6">Homodimer.</text>
</comment>
<dbReference type="InterPro" id="IPR029039">
    <property type="entry name" value="Flavoprotein-like_sf"/>
</dbReference>
<keyword evidence="4 6" id="KW-0520">NAD</keyword>
<feature type="domain" description="Flavodoxin-like fold" evidence="7">
    <location>
        <begin position="22"/>
        <end position="225"/>
    </location>
</feature>
<dbReference type="PANTHER" id="PTHR43741">
    <property type="entry name" value="FMN-DEPENDENT NADH-AZOREDUCTASE 1"/>
    <property type="match status" value="1"/>
</dbReference>
<evidence type="ECO:0000256" key="4">
    <source>
        <dbReference type="ARBA" id="ARBA00023027"/>
    </source>
</evidence>
<reference evidence="9" key="1">
    <citation type="submission" date="2016-10" db="EMBL/GenBank/DDBJ databases">
        <authorList>
            <person name="Varghese N."/>
            <person name="Submissions S."/>
        </authorList>
    </citation>
    <scope>NUCLEOTIDE SEQUENCE [LARGE SCALE GENOMIC DNA]</scope>
    <source>
        <strain evidence="9">CGMCC 1.6199</strain>
    </source>
</reference>
<comment type="caution">
    <text evidence="6">Lacks conserved residue(s) required for the propagation of feature annotation.</text>
</comment>
<dbReference type="PANTHER" id="PTHR43741:SF7">
    <property type="entry name" value="FMN-DEPENDENT NADH:QUINONE OXIDOREDUCTASE"/>
    <property type="match status" value="1"/>
</dbReference>
<dbReference type="NCBIfam" id="NF010075">
    <property type="entry name" value="PRK13556.1"/>
    <property type="match status" value="1"/>
</dbReference>
<feature type="binding site" evidence="6">
    <location>
        <begin position="36"/>
        <end position="38"/>
    </location>
    <ligand>
        <name>FMN</name>
        <dbReference type="ChEBI" id="CHEBI:58210"/>
    </ligand>
</feature>
<name>A0A1G9VY90_9BACI</name>
<dbReference type="SUPFAM" id="SSF52218">
    <property type="entry name" value="Flavoproteins"/>
    <property type="match status" value="1"/>
</dbReference>
<gene>
    <name evidence="6" type="primary">azoR</name>
    <name evidence="8" type="ORF">SAMN05216244_3350</name>
</gene>
<dbReference type="EC" id="1.6.5.-" evidence="6"/>
<keyword evidence="3 6" id="KW-0560">Oxidoreductase</keyword>
<keyword evidence="2 6" id="KW-0288">FMN</keyword>
<evidence type="ECO:0000313" key="9">
    <source>
        <dbReference type="Proteomes" id="UP000182347"/>
    </source>
</evidence>
<dbReference type="GO" id="GO:0010181">
    <property type="term" value="F:FMN binding"/>
    <property type="evidence" value="ECO:0007669"/>
    <property type="project" value="UniProtKB-UniRule"/>
</dbReference>
<dbReference type="EMBL" id="FNHF01000005">
    <property type="protein sequence ID" value="SDM76897.1"/>
    <property type="molecule type" value="Genomic_DNA"/>
</dbReference>
<dbReference type="Gene3D" id="3.40.50.360">
    <property type="match status" value="1"/>
</dbReference>